<accession>A0A919PRD9</accession>
<protein>
    <recommendedName>
        <fullName evidence="3">Winged helix DNA-binding domain-containing protein</fullName>
    </recommendedName>
</protein>
<evidence type="ECO:0008006" key="3">
    <source>
        <dbReference type="Google" id="ProtNLM"/>
    </source>
</evidence>
<keyword evidence="2" id="KW-1185">Reference proteome</keyword>
<evidence type="ECO:0000313" key="2">
    <source>
        <dbReference type="Proteomes" id="UP000660611"/>
    </source>
</evidence>
<evidence type="ECO:0000313" key="1">
    <source>
        <dbReference type="EMBL" id="GIG48709.1"/>
    </source>
</evidence>
<proteinExistence type="predicted"/>
<reference evidence="1" key="1">
    <citation type="submission" date="2021-01" db="EMBL/GenBank/DDBJ databases">
        <title>Whole genome shotgun sequence of Dactylosporangium siamense NBRC 106093.</title>
        <authorList>
            <person name="Komaki H."/>
            <person name="Tamura T."/>
        </authorList>
    </citation>
    <scope>NUCLEOTIDE SEQUENCE</scope>
    <source>
        <strain evidence="1">NBRC 106093</strain>
    </source>
</reference>
<dbReference type="Pfam" id="PF06224">
    <property type="entry name" value="AlkZ-like"/>
    <property type="match status" value="1"/>
</dbReference>
<dbReference type="PANTHER" id="PTHR38479">
    <property type="entry name" value="LMO0824 PROTEIN"/>
    <property type="match status" value="1"/>
</dbReference>
<name>A0A919PRD9_9ACTN</name>
<gene>
    <name evidence="1" type="ORF">Dsi01nite_067500</name>
</gene>
<organism evidence="1 2">
    <name type="scientific">Dactylosporangium siamense</name>
    <dbReference type="NCBI Taxonomy" id="685454"/>
    <lineage>
        <taxon>Bacteria</taxon>
        <taxon>Bacillati</taxon>
        <taxon>Actinomycetota</taxon>
        <taxon>Actinomycetes</taxon>
        <taxon>Micromonosporales</taxon>
        <taxon>Micromonosporaceae</taxon>
        <taxon>Dactylosporangium</taxon>
    </lineage>
</organism>
<dbReference type="AlphaFoldDB" id="A0A919PRD9"/>
<sequence>MISPHISDAQRRARLAWRHGLAAPCAPGPDAVAADLVALHATDAATVYLSTAARLAAPTVTDVEDALYTRRSLLRMLGMRRTMFVVPTTTAPTVHAAATLAVAAEQRRLLIKHLQQCGAGTADWLDTLLTDTLTALHHRGGAATATQLSTDVPRLRTSLDFPQGSQYVTSRALLLLAAEGRIVRGRPNGTWTSTQYTWHLLDEWLPGPLPDLDPAVARAALAHAWLARYGPGTVADLKWWTGWTLTHTRAALAALDTATVTLDGGGTGIVLADDIDDVPTPPPWVALLPALDPTVMGWAGRDWYLGPHAPALFDRTGNPGPTIWADGRIIGGWAHTDRVVAELLTPDASAAVRATVDRHADRLTHWIGDIRVTPRFRTPLERRLTETVTPAR</sequence>
<dbReference type="RefSeq" id="WP_239136366.1">
    <property type="nucleotide sequence ID" value="NZ_BAAAVW010000023.1"/>
</dbReference>
<dbReference type="EMBL" id="BONQ01000107">
    <property type="protein sequence ID" value="GIG48709.1"/>
    <property type="molecule type" value="Genomic_DNA"/>
</dbReference>
<comment type="caution">
    <text evidence="1">The sequence shown here is derived from an EMBL/GenBank/DDBJ whole genome shotgun (WGS) entry which is preliminary data.</text>
</comment>
<dbReference type="PANTHER" id="PTHR38479:SF2">
    <property type="entry name" value="WINGED HELIX DNA-BINDING DOMAIN-CONTAINING PROTEIN"/>
    <property type="match status" value="1"/>
</dbReference>
<dbReference type="InterPro" id="IPR009351">
    <property type="entry name" value="AlkZ-like"/>
</dbReference>
<dbReference type="Proteomes" id="UP000660611">
    <property type="component" value="Unassembled WGS sequence"/>
</dbReference>